<dbReference type="InterPro" id="IPR003497">
    <property type="entry name" value="BRO_N_domain"/>
</dbReference>
<dbReference type="STRING" id="1802338.A2541_01675"/>
<organism evidence="2 3">
    <name type="scientific">Candidatus Taylorbacteria bacterium RIFOXYD2_FULL_36_9</name>
    <dbReference type="NCBI Taxonomy" id="1802338"/>
    <lineage>
        <taxon>Bacteria</taxon>
        <taxon>Candidatus Tayloriibacteriota</taxon>
    </lineage>
</organism>
<dbReference type="PROSITE" id="PS51750">
    <property type="entry name" value="BRO_N"/>
    <property type="match status" value="1"/>
</dbReference>
<protein>
    <submittedName>
        <fullName evidence="2">Phage antirepressor protein</fullName>
    </submittedName>
</protein>
<feature type="domain" description="Bro-N" evidence="1">
    <location>
        <begin position="13"/>
        <end position="124"/>
    </location>
</feature>
<sequence length="285" mass="33194">MSRKTDTEKNIALFESQEIRRTWHNEQWYFSITDIVQVLTDSLNVKEYIKKMRERDIELSVKWGTICTLLDIISKDGKKRQENLANLQGIFRIIQSIPSPKAEPFKIWLAKVGQERIEEIQNPELAMDRAKRTFERKGYPKGWIDKRMRGINVRHTLTDEWKNRGIGKSSEFAILTDEIYKGTFGLTTQDYKKYKKLNVDNNLRDHMDDMELILTMLGEATTTRITQDKDSKGFPNLRGDAVVGGAVAKRTRLDIEKQTGTKVVNENNFLNQKGKNRLLINKKKK</sequence>
<dbReference type="Pfam" id="PF02498">
    <property type="entry name" value="Bro-N"/>
    <property type="match status" value="1"/>
</dbReference>
<evidence type="ECO:0000259" key="1">
    <source>
        <dbReference type="PROSITE" id="PS51750"/>
    </source>
</evidence>
<dbReference type="AlphaFoldDB" id="A0A1G2PH00"/>
<dbReference type="EMBL" id="MHSQ01000004">
    <property type="protein sequence ID" value="OHA47604.1"/>
    <property type="molecule type" value="Genomic_DNA"/>
</dbReference>
<reference evidence="2 3" key="1">
    <citation type="journal article" date="2016" name="Nat. Commun.">
        <title>Thousands of microbial genomes shed light on interconnected biogeochemical processes in an aquifer system.</title>
        <authorList>
            <person name="Anantharaman K."/>
            <person name="Brown C.T."/>
            <person name="Hug L.A."/>
            <person name="Sharon I."/>
            <person name="Castelle C.J."/>
            <person name="Probst A.J."/>
            <person name="Thomas B.C."/>
            <person name="Singh A."/>
            <person name="Wilkins M.J."/>
            <person name="Karaoz U."/>
            <person name="Brodie E.L."/>
            <person name="Williams K.H."/>
            <person name="Hubbard S.S."/>
            <person name="Banfield J.F."/>
        </authorList>
    </citation>
    <scope>NUCLEOTIDE SEQUENCE [LARGE SCALE GENOMIC DNA]</scope>
</reference>
<comment type="caution">
    <text evidence="2">The sequence shown here is derived from an EMBL/GenBank/DDBJ whole genome shotgun (WGS) entry which is preliminary data.</text>
</comment>
<name>A0A1G2PH00_9BACT</name>
<accession>A0A1G2PH00</accession>
<proteinExistence type="predicted"/>
<evidence type="ECO:0000313" key="2">
    <source>
        <dbReference type="EMBL" id="OHA47604.1"/>
    </source>
</evidence>
<dbReference type="SMART" id="SM01040">
    <property type="entry name" value="Bro-N"/>
    <property type="match status" value="1"/>
</dbReference>
<gene>
    <name evidence="2" type="ORF">A2541_01675</name>
</gene>
<evidence type="ECO:0000313" key="3">
    <source>
        <dbReference type="Proteomes" id="UP000176965"/>
    </source>
</evidence>
<dbReference type="Proteomes" id="UP000176965">
    <property type="component" value="Unassembled WGS sequence"/>
</dbReference>